<dbReference type="PROSITE" id="PS51740">
    <property type="entry name" value="SPOVT_ABRB"/>
    <property type="match status" value="1"/>
</dbReference>
<sequence>MTSHVATLSPKGQITIPGQLRDALGIAAGDRVELQVLRDGTVLLRPITTTLDELFGSMPYDGPARSIAEINAGIAEAAAEAGSAGRDPA</sequence>
<evidence type="ECO:0000313" key="4">
    <source>
        <dbReference type="Proteomes" id="UP000631694"/>
    </source>
</evidence>
<dbReference type="InterPro" id="IPR007159">
    <property type="entry name" value="SpoVT-AbrB_dom"/>
</dbReference>
<dbReference type="EMBL" id="JADZLT010000042">
    <property type="protein sequence ID" value="MBH0237220.1"/>
    <property type="molecule type" value="Genomic_DNA"/>
</dbReference>
<protein>
    <submittedName>
        <fullName evidence="3">AbrB/MazE/SpoVT family DNA-binding domain-containing protein</fullName>
    </submittedName>
</protein>
<dbReference type="SMART" id="SM00966">
    <property type="entry name" value="SpoVT_AbrB"/>
    <property type="match status" value="1"/>
</dbReference>
<dbReference type="Gene3D" id="2.10.260.10">
    <property type="match status" value="1"/>
</dbReference>
<dbReference type="SUPFAM" id="SSF89447">
    <property type="entry name" value="AbrB/MazE/MraZ-like"/>
    <property type="match status" value="1"/>
</dbReference>
<keyword evidence="1 3" id="KW-0238">DNA-binding</keyword>
<dbReference type="Proteomes" id="UP000631694">
    <property type="component" value="Unassembled WGS sequence"/>
</dbReference>
<dbReference type="RefSeq" id="WP_197310321.1">
    <property type="nucleotide sequence ID" value="NZ_JADZLT010000042.1"/>
</dbReference>
<dbReference type="NCBIfam" id="TIGR01439">
    <property type="entry name" value="lp_hng_hel_AbrB"/>
    <property type="match status" value="1"/>
</dbReference>
<dbReference type="InterPro" id="IPR037914">
    <property type="entry name" value="SpoVT-AbrB_sf"/>
</dbReference>
<feature type="domain" description="SpoVT-AbrB" evidence="2">
    <location>
        <begin position="3"/>
        <end position="49"/>
    </location>
</feature>
<organism evidence="3 4">
    <name type="scientific">Methylobrevis albus</name>
    <dbReference type="NCBI Taxonomy" id="2793297"/>
    <lineage>
        <taxon>Bacteria</taxon>
        <taxon>Pseudomonadati</taxon>
        <taxon>Pseudomonadota</taxon>
        <taxon>Alphaproteobacteria</taxon>
        <taxon>Hyphomicrobiales</taxon>
        <taxon>Pleomorphomonadaceae</taxon>
        <taxon>Methylobrevis</taxon>
    </lineage>
</organism>
<proteinExistence type="predicted"/>
<dbReference type="AlphaFoldDB" id="A0A931MXQ2"/>
<name>A0A931MXQ2_9HYPH</name>
<dbReference type="GO" id="GO:0003677">
    <property type="term" value="F:DNA binding"/>
    <property type="evidence" value="ECO:0007669"/>
    <property type="project" value="UniProtKB-UniRule"/>
</dbReference>
<evidence type="ECO:0000259" key="2">
    <source>
        <dbReference type="PROSITE" id="PS51740"/>
    </source>
</evidence>
<keyword evidence="4" id="KW-1185">Reference proteome</keyword>
<accession>A0A931MXQ2</accession>
<comment type="caution">
    <text evidence="3">The sequence shown here is derived from an EMBL/GenBank/DDBJ whole genome shotgun (WGS) entry which is preliminary data.</text>
</comment>
<evidence type="ECO:0000313" key="3">
    <source>
        <dbReference type="EMBL" id="MBH0237220.1"/>
    </source>
</evidence>
<gene>
    <name evidence="3" type="ORF">I5731_05250</name>
</gene>
<evidence type="ECO:0000256" key="1">
    <source>
        <dbReference type="PROSITE-ProRule" id="PRU01076"/>
    </source>
</evidence>
<dbReference type="Pfam" id="PF04014">
    <property type="entry name" value="MazE_antitoxin"/>
    <property type="match status" value="1"/>
</dbReference>
<reference evidence="3" key="1">
    <citation type="submission" date="2020-12" db="EMBL/GenBank/DDBJ databases">
        <title>Methylobrevis albus sp. nov., isolated from fresh water lack sediment.</title>
        <authorList>
            <person name="Zou Q."/>
        </authorList>
    </citation>
    <scope>NUCLEOTIDE SEQUENCE</scope>
    <source>
        <strain evidence="3">L22</strain>
    </source>
</reference>